<feature type="transmembrane region" description="Helical" evidence="1">
    <location>
        <begin position="333"/>
        <end position="353"/>
    </location>
</feature>
<reference evidence="2 3" key="1">
    <citation type="submission" date="2020-04" db="EMBL/GenBank/DDBJ databases">
        <authorList>
            <consortium name="Desulfovibrio sp. FSS-1 genome sequencing consortium"/>
            <person name="Shimoshige H."/>
            <person name="Kobayashi H."/>
            <person name="Maekawa T."/>
        </authorList>
    </citation>
    <scope>NUCLEOTIDE SEQUENCE [LARGE SCALE GENOMIC DNA]</scope>
    <source>
        <strain evidence="2 3">SIID29052-01</strain>
    </source>
</reference>
<dbReference type="Proteomes" id="UP000494245">
    <property type="component" value="Unassembled WGS sequence"/>
</dbReference>
<evidence type="ECO:0008006" key="4">
    <source>
        <dbReference type="Google" id="ProtNLM"/>
    </source>
</evidence>
<keyword evidence="1" id="KW-1133">Transmembrane helix</keyword>
<feature type="transmembrane region" description="Helical" evidence="1">
    <location>
        <begin position="365"/>
        <end position="384"/>
    </location>
</feature>
<feature type="transmembrane region" description="Helical" evidence="1">
    <location>
        <begin position="280"/>
        <end position="300"/>
    </location>
</feature>
<feature type="transmembrane region" description="Helical" evidence="1">
    <location>
        <begin position="162"/>
        <end position="182"/>
    </location>
</feature>
<dbReference type="RefSeq" id="WP_173085041.1">
    <property type="nucleotide sequence ID" value="NZ_BLTE01000011.1"/>
</dbReference>
<dbReference type="AlphaFoldDB" id="A0A6V8LQA1"/>
<protein>
    <recommendedName>
        <fullName evidence="4">Glycosyltransferase RgtA/B/C/D-like domain-containing protein</fullName>
    </recommendedName>
</protein>
<evidence type="ECO:0000256" key="1">
    <source>
        <dbReference type="SAM" id="Phobius"/>
    </source>
</evidence>
<feature type="transmembrane region" description="Helical" evidence="1">
    <location>
        <begin position="70"/>
        <end position="95"/>
    </location>
</feature>
<feature type="transmembrane region" description="Helical" evidence="1">
    <location>
        <begin position="188"/>
        <end position="207"/>
    </location>
</feature>
<comment type="caution">
    <text evidence="2">The sequence shown here is derived from an EMBL/GenBank/DDBJ whole genome shotgun (WGS) entry which is preliminary data.</text>
</comment>
<accession>A0A6V8LQA1</accession>
<gene>
    <name evidence="2" type="ORF">NNJEOMEG_02559</name>
</gene>
<dbReference type="EMBL" id="BLTE01000011">
    <property type="protein sequence ID" value="GFK94712.1"/>
    <property type="molecule type" value="Genomic_DNA"/>
</dbReference>
<evidence type="ECO:0000313" key="3">
    <source>
        <dbReference type="Proteomes" id="UP000494245"/>
    </source>
</evidence>
<feature type="transmembrane region" description="Helical" evidence="1">
    <location>
        <begin position="32"/>
        <end position="49"/>
    </location>
</feature>
<evidence type="ECO:0000313" key="2">
    <source>
        <dbReference type="EMBL" id="GFK94712.1"/>
    </source>
</evidence>
<keyword evidence="1" id="KW-0472">Membrane</keyword>
<keyword evidence="3" id="KW-1185">Reference proteome</keyword>
<sequence length="707" mass="73680">MNAPRATALLGAAGCLAAGGLGWVAWRALGLPALLAGAGLATVCALAALTARRLPMGPSKYEQVSGLERAALACALAGSAFFALVGLDALVQIAAETLRLIGHPFASNLLDGREPSKAWLLLHGRTIYPPLDGNQLLVTLYNPLYHLVLAGLFTLDQHLFAVARVLNALLAAGLLAMVWRLGSLRGGVLAAAAAALVLAVSEPFSFARFTRPDMLAWTLAFAGLLAVHAAIPPEEPSRKRNVARAAHAAGALLALAYLTKQQSMPFALGTALFLAVERRWGLLARTGGAFVLAAGGGLLAEALATGSDVFAHTLAYPRLIAANPEITSLARGASGVLAFLAANAGLCLAWLAFAPARWRARRLELEEAVFLANLPFLAVLLGTWGADANYPLSALALLCVLAARGMARALEKGPAWAALCAAALLTLLPGQTAPGLQRDSRAASLAWREAVVRAVADAPGPVLADVEGAPAFLADADPDKMVLYDAVELAAHAWASGRTLAGSPLLEDLARKRFALVVNSPTLHAREYTLALHRHYTQSAALGPFELYRPRSADAVLELRGMTPPGAPGPSEAGFAARLEPGANLRRVEGRDCWCADDRRAPGEALLRLDAPPIASTFEAGVYLMKSGESGSAAADLLLPGGKELPVPGLGALKRLSFDEVWNAPTLLHGTWPGGPAAVRLRLEGTATLCVSTVDPAWAVLDRAAKP</sequence>
<reference evidence="2 3" key="2">
    <citation type="submission" date="2020-05" db="EMBL/GenBank/DDBJ databases">
        <title>Draft genome sequence of Desulfovibrio sp. strainFSS-1.</title>
        <authorList>
            <person name="Shimoshige H."/>
            <person name="Kobayashi H."/>
            <person name="Maekawa T."/>
        </authorList>
    </citation>
    <scope>NUCLEOTIDE SEQUENCE [LARGE SCALE GENOMIC DNA]</scope>
    <source>
        <strain evidence="2 3">SIID29052-01</strain>
    </source>
</reference>
<feature type="transmembrane region" description="Helical" evidence="1">
    <location>
        <begin position="214"/>
        <end position="231"/>
    </location>
</feature>
<organism evidence="2 3">
    <name type="scientific">Fundidesulfovibrio magnetotacticus</name>
    <dbReference type="NCBI Taxonomy" id="2730080"/>
    <lineage>
        <taxon>Bacteria</taxon>
        <taxon>Pseudomonadati</taxon>
        <taxon>Thermodesulfobacteriota</taxon>
        <taxon>Desulfovibrionia</taxon>
        <taxon>Desulfovibrionales</taxon>
        <taxon>Desulfovibrionaceae</taxon>
        <taxon>Fundidesulfovibrio</taxon>
    </lineage>
</organism>
<keyword evidence="1" id="KW-0812">Transmembrane</keyword>
<proteinExistence type="predicted"/>
<name>A0A6V8LQA1_9BACT</name>